<evidence type="ECO:0000313" key="4">
    <source>
        <dbReference type="EMBL" id="SMF36184.1"/>
    </source>
</evidence>
<dbReference type="CDD" id="cd12164">
    <property type="entry name" value="GDH_like_2"/>
    <property type="match status" value="1"/>
</dbReference>
<evidence type="ECO:0000313" key="5">
    <source>
        <dbReference type="Proteomes" id="UP000192911"/>
    </source>
</evidence>
<dbReference type="GO" id="GO:0016616">
    <property type="term" value="F:oxidoreductase activity, acting on the CH-OH group of donors, NAD or NADP as acceptor"/>
    <property type="evidence" value="ECO:0007669"/>
    <property type="project" value="UniProtKB-ARBA"/>
</dbReference>
<dbReference type="GO" id="GO:0051287">
    <property type="term" value="F:NAD binding"/>
    <property type="evidence" value="ECO:0007669"/>
    <property type="project" value="InterPro"/>
</dbReference>
<dbReference type="Proteomes" id="UP000192911">
    <property type="component" value="Unassembled WGS sequence"/>
</dbReference>
<keyword evidence="4" id="KW-0670">Pyruvate</keyword>
<proteinExistence type="predicted"/>
<sequence length="341" mass="37153">MGGARCKHVKWWRRLLPGPSALATFRMRILFSAPEAPETEAWFASLAHALPGADIRIWQPGDAAPADYGVVWRPPREFFAPRDGLKAVFNLGAGVDAILRFEREAPGTLPAGVPIVRLEDTGMAAQMSEYAAHAVLRYMRRFDEYDLAQRGGARAWQPLEPHARDSFVVAVLGLGVLGTHVAQTLASFGLPVRGYSRGKKVLDGIDTYAADGLDACLAGARVLVNLLPSTPETEGILNRRTFAPLAHGAYLVNLARGAHLVENDLLEALREGRIAAATLDVFVQEPLPPDHAFWQEPRITITPHISALTLRDEAVAQIARKIAAFQHGEPISGIVDLERGY</sequence>
<dbReference type="InterPro" id="IPR029753">
    <property type="entry name" value="D-isomer_DH_CS"/>
</dbReference>
<keyword evidence="2" id="KW-0520">NAD</keyword>
<dbReference type="InterPro" id="IPR036291">
    <property type="entry name" value="NAD(P)-bd_dom_sf"/>
</dbReference>
<organism evidence="4 5">
    <name type="scientific">Trinickia caryophylli</name>
    <name type="common">Paraburkholderia caryophylli</name>
    <dbReference type="NCBI Taxonomy" id="28094"/>
    <lineage>
        <taxon>Bacteria</taxon>
        <taxon>Pseudomonadati</taxon>
        <taxon>Pseudomonadota</taxon>
        <taxon>Betaproteobacteria</taxon>
        <taxon>Burkholderiales</taxon>
        <taxon>Burkholderiaceae</taxon>
        <taxon>Trinickia</taxon>
    </lineage>
</organism>
<dbReference type="EMBL" id="FXAH01000006">
    <property type="protein sequence ID" value="SMF36184.1"/>
    <property type="molecule type" value="Genomic_DNA"/>
</dbReference>
<dbReference type="PANTHER" id="PTHR43333:SF1">
    <property type="entry name" value="D-ISOMER SPECIFIC 2-HYDROXYACID DEHYDROGENASE NAD-BINDING DOMAIN-CONTAINING PROTEIN"/>
    <property type="match status" value="1"/>
</dbReference>
<accession>A0A1X7ELL7</accession>
<reference evidence="5" key="1">
    <citation type="submission" date="2017-04" db="EMBL/GenBank/DDBJ databases">
        <authorList>
            <person name="Varghese N."/>
            <person name="Submissions S."/>
        </authorList>
    </citation>
    <scope>NUCLEOTIDE SEQUENCE [LARGE SCALE GENOMIC DNA]</scope>
    <source>
        <strain evidence="5">Ballard 720</strain>
    </source>
</reference>
<evidence type="ECO:0000256" key="1">
    <source>
        <dbReference type="ARBA" id="ARBA00023002"/>
    </source>
</evidence>
<evidence type="ECO:0000259" key="3">
    <source>
        <dbReference type="Pfam" id="PF02826"/>
    </source>
</evidence>
<dbReference type="STRING" id="28094.SAMN06295900_10635"/>
<dbReference type="SUPFAM" id="SSF51735">
    <property type="entry name" value="NAD(P)-binding Rossmann-fold domains"/>
    <property type="match status" value="1"/>
</dbReference>
<evidence type="ECO:0000256" key="2">
    <source>
        <dbReference type="ARBA" id="ARBA00023027"/>
    </source>
</evidence>
<dbReference type="PANTHER" id="PTHR43333">
    <property type="entry name" value="2-HACID_DH_C DOMAIN-CONTAINING PROTEIN"/>
    <property type="match status" value="1"/>
</dbReference>
<dbReference type="InterPro" id="IPR006140">
    <property type="entry name" value="D-isomer_DH_NAD-bd"/>
</dbReference>
<name>A0A1X7ELL7_TRICW</name>
<dbReference type="AlphaFoldDB" id="A0A1X7ELL7"/>
<keyword evidence="1" id="KW-0560">Oxidoreductase</keyword>
<feature type="domain" description="D-isomer specific 2-hydroxyacid dehydrogenase NAD-binding" evidence="3">
    <location>
        <begin position="134"/>
        <end position="306"/>
    </location>
</feature>
<dbReference type="Pfam" id="PF02826">
    <property type="entry name" value="2-Hacid_dh_C"/>
    <property type="match status" value="1"/>
</dbReference>
<protein>
    <submittedName>
        <fullName evidence="4">Glyoxylate/hydroxypyruvate reductase A</fullName>
    </submittedName>
</protein>
<keyword evidence="5" id="KW-1185">Reference proteome</keyword>
<gene>
    <name evidence="4" type="ORF">SAMN06295900_10635</name>
</gene>
<dbReference type="PROSITE" id="PS00671">
    <property type="entry name" value="D_2_HYDROXYACID_DH_3"/>
    <property type="match status" value="1"/>
</dbReference>
<dbReference type="Gene3D" id="3.40.50.720">
    <property type="entry name" value="NAD(P)-binding Rossmann-like Domain"/>
    <property type="match status" value="2"/>
</dbReference>